<dbReference type="InterPro" id="IPR000301">
    <property type="entry name" value="Tetraspanin_animals"/>
</dbReference>
<feature type="transmembrane region" description="Helical" evidence="7">
    <location>
        <begin position="212"/>
        <end position="237"/>
    </location>
</feature>
<evidence type="ECO:0000256" key="7">
    <source>
        <dbReference type="RuleBase" id="RU361218"/>
    </source>
</evidence>
<keyword evidence="5 7" id="KW-0472">Membrane</keyword>
<dbReference type="AlphaFoldDB" id="A0A6P8EQB5"/>
<comment type="subcellular location">
    <subcellularLocation>
        <location evidence="1 7">Membrane</location>
        <topology evidence="1 7">Multi-pass membrane protein</topology>
    </subcellularLocation>
</comment>
<evidence type="ECO:0000256" key="4">
    <source>
        <dbReference type="ARBA" id="ARBA00022989"/>
    </source>
</evidence>
<dbReference type="PANTHER" id="PTHR19282:SF561">
    <property type="entry name" value="TETRASPANIN"/>
    <property type="match status" value="1"/>
</dbReference>
<feature type="disulfide bond" evidence="6">
    <location>
        <begin position="156"/>
        <end position="180"/>
    </location>
</feature>
<dbReference type="OrthoDB" id="10033535at2759"/>
<evidence type="ECO:0000256" key="6">
    <source>
        <dbReference type="PIRSR" id="PIRSR002419-1"/>
    </source>
</evidence>
<dbReference type="InterPro" id="IPR018499">
    <property type="entry name" value="Tetraspanin/Peripherin"/>
</dbReference>
<dbReference type="KEGG" id="char:105906078"/>
<dbReference type="RefSeq" id="XP_031418298.1">
    <property type="nucleotide sequence ID" value="XM_031562438.1"/>
</dbReference>
<comment type="similarity">
    <text evidence="2 7">Belongs to the tetraspanin (TM4SF) family.</text>
</comment>
<dbReference type="CDD" id="cd03156">
    <property type="entry name" value="uroplakin_I_like_LEL"/>
    <property type="match status" value="1"/>
</dbReference>
<keyword evidence="8" id="KW-1185">Reference proteome</keyword>
<dbReference type="PIRSF" id="PIRSF002419">
    <property type="entry name" value="Tetraspanin"/>
    <property type="match status" value="1"/>
</dbReference>
<feature type="transmembrane region" description="Helical" evidence="7">
    <location>
        <begin position="59"/>
        <end position="82"/>
    </location>
</feature>
<dbReference type="Gene3D" id="1.10.1450.10">
    <property type="entry name" value="Tetraspanin"/>
    <property type="match status" value="1"/>
</dbReference>
<organism evidence="8 9">
    <name type="scientific">Clupea harengus</name>
    <name type="common">Atlantic herring</name>
    <dbReference type="NCBI Taxonomy" id="7950"/>
    <lineage>
        <taxon>Eukaryota</taxon>
        <taxon>Metazoa</taxon>
        <taxon>Chordata</taxon>
        <taxon>Craniata</taxon>
        <taxon>Vertebrata</taxon>
        <taxon>Euteleostomi</taxon>
        <taxon>Actinopterygii</taxon>
        <taxon>Neopterygii</taxon>
        <taxon>Teleostei</taxon>
        <taxon>Clupei</taxon>
        <taxon>Clupeiformes</taxon>
        <taxon>Clupeoidei</taxon>
        <taxon>Clupeidae</taxon>
        <taxon>Clupea</taxon>
    </lineage>
</organism>
<sequence length="247" mass="26343">MCCSGLLKIIMFIVNGAIFLVGAAILGVGIWVLVDSSSLLGFLDHIEDAPPELAQLANVGYLLMGLGVVLTLMGFLGCCGAAQESRCMLLTFFIIILIIFIAEVAGAIVLLVFQPLVDKLLTQVGGKVVKSIEKDYGNSDGLTTFWNTTMEELKCCGYYNYTDFEKSPFVNQISRYPIWCCKDDVDCTAAAAARADIDGCFPKLVDLIEDNAAAVGAVALGVCAVEVAAMVVAMILYKKAGKKAGNK</sequence>
<feature type="transmembrane region" description="Helical" evidence="7">
    <location>
        <begin position="89"/>
        <end position="113"/>
    </location>
</feature>
<dbReference type="Proteomes" id="UP000515152">
    <property type="component" value="Chromosome 24"/>
</dbReference>
<evidence type="ECO:0000313" key="9">
    <source>
        <dbReference type="RefSeq" id="XP_031418298.1"/>
    </source>
</evidence>
<evidence type="ECO:0000256" key="1">
    <source>
        <dbReference type="ARBA" id="ARBA00004141"/>
    </source>
</evidence>
<keyword evidence="3 7" id="KW-0812">Transmembrane</keyword>
<evidence type="ECO:0000256" key="3">
    <source>
        <dbReference type="ARBA" id="ARBA00022692"/>
    </source>
</evidence>
<accession>A0A6P8EQB5</accession>
<dbReference type="GeneID" id="105906078"/>
<evidence type="ECO:0000256" key="2">
    <source>
        <dbReference type="ARBA" id="ARBA00006840"/>
    </source>
</evidence>
<evidence type="ECO:0000256" key="5">
    <source>
        <dbReference type="ARBA" id="ARBA00023136"/>
    </source>
</evidence>
<dbReference type="Pfam" id="PF00335">
    <property type="entry name" value="Tetraspanin"/>
    <property type="match status" value="1"/>
</dbReference>
<feature type="transmembrane region" description="Helical" evidence="7">
    <location>
        <begin position="12"/>
        <end position="34"/>
    </location>
</feature>
<keyword evidence="4 7" id="KW-1133">Transmembrane helix</keyword>
<dbReference type="InterPro" id="IPR008952">
    <property type="entry name" value="Tetraspanin_EC2_sf"/>
</dbReference>
<dbReference type="GO" id="GO:0005886">
    <property type="term" value="C:plasma membrane"/>
    <property type="evidence" value="ECO:0007669"/>
    <property type="project" value="TreeGrafter"/>
</dbReference>
<protein>
    <recommendedName>
        <fullName evidence="7">Tetraspanin</fullName>
    </recommendedName>
</protein>
<proteinExistence type="inferred from homology"/>
<gene>
    <name evidence="9" type="primary">LOC105906078</name>
</gene>
<dbReference type="SUPFAM" id="SSF48652">
    <property type="entry name" value="Tetraspanin"/>
    <property type="match status" value="1"/>
</dbReference>
<evidence type="ECO:0000313" key="8">
    <source>
        <dbReference type="Proteomes" id="UP000515152"/>
    </source>
</evidence>
<reference evidence="9" key="1">
    <citation type="submission" date="2025-08" db="UniProtKB">
        <authorList>
            <consortium name="RefSeq"/>
        </authorList>
    </citation>
    <scope>IDENTIFICATION</scope>
</reference>
<name>A0A6P8EQB5_CLUHA</name>
<dbReference type="PANTHER" id="PTHR19282">
    <property type="entry name" value="TETRASPANIN"/>
    <property type="match status" value="1"/>
</dbReference>
<dbReference type="PRINTS" id="PR00259">
    <property type="entry name" value="TMFOUR"/>
</dbReference>
<keyword evidence="6" id="KW-1015">Disulfide bond</keyword>